<evidence type="ECO:0000256" key="1">
    <source>
        <dbReference type="ARBA" id="ARBA00004496"/>
    </source>
</evidence>
<evidence type="ECO:0000259" key="9">
    <source>
        <dbReference type="Pfam" id="PF02108"/>
    </source>
</evidence>
<feature type="region of interest" description="Disordered" evidence="8">
    <location>
        <begin position="222"/>
        <end position="247"/>
    </location>
</feature>
<feature type="coiled-coil region" evidence="7">
    <location>
        <begin position="48"/>
        <end position="75"/>
    </location>
</feature>
<dbReference type="Pfam" id="PF02108">
    <property type="entry name" value="FliH"/>
    <property type="match status" value="1"/>
</dbReference>
<dbReference type="InterPro" id="IPR051472">
    <property type="entry name" value="T3SS_Stator/FliH"/>
</dbReference>
<evidence type="ECO:0000256" key="8">
    <source>
        <dbReference type="SAM" id="MobiDB-lite"/>
    </source>
</evidence>
<comment type="caution">
    <text evidence="10">The sequence shown here is derived from an EMBL/GenBank/DDBJ whole genome shotgun (WGS) entry which is preliminary data.</text>
</comment>
<reference evidence="11" key="1">
    <citation type="journal article" date="2023" name="Front. Microbiol.">
        <title>Ralstonia chuxiongensis sp. nov., Ralstonia mojiangensis sp. nov., and Ralstonia soli sp. nov., isolated from tobacco fields, are three novel species in the family Burkholderiaceae.</title>
        <authorList>
            <person name="Lu C.H."/>
            <person name="Zhang Y.Y."/>
            <person name="Jiang N."/>
            <person name="Chen W."/>
            <person name="Shao X."/>
            <person name="Zhao Z.M."/>
            <person name="Lu W.L."/>
            <person name="Hu X."/>
            <person name="Xi Y.X."/>
            <person name="Zou S.Y."/>
            <person name="Wei Q.J."/>
            <person name="Lin Z.L."/>
            <person name="Gong L."/>
            <person name="Gai X.T."/>
            <person name="Zhang L.Q."/>
            <person name="Li J.Y."/>
            <person name="Jin Y."/>
            <person name="Xia Z.Y."/>
        </authorList>
    </citation>
    <scope>NUCLEOTIDE SEQUENCE [LARGE SCALE GENOMIC DNA]</scope>
    <source>
        <strain evidence="11">21YRMH01-3</strain>
    </source>
</reference>
<dbReference type="InterPro" id="IPR018035">
    <property type="entry name" value="Flagellar_FliH/T3SS_HrpE"/>
</dbReference>
<evidence type="ECO:0000256" key="5">
    <source>
        <dbReference type="ARBA" id="ARBA00024335"/>
    </source>
</evidence>
<accession>A0AA41WNN0</accession>
<name>A0AA41WNN0_9RALS</name>
<protein>
    <recommendedName>
        <fullName evidence="6">Type 3 secretion system stator protein</fullName>
    </recommendedName>
</protein>
<feature type="compositionally biased region" description="Acidic residues" evidence="8">
    <location>
        <begin position="232"/>
        <end position="247"/>
    </location>
</feature>
<dbReference type="AlphaFoldDB" id="A0AA41WNN0"/>
<keyword evidence="11" id="KW-1185">Reference proteome</keyword>
<keyword evidence="2" id="KW-0813">Transport</keyword>
<evidence type="ECO:0000313" key="10">
    <source>
        <dbReference type="EMBL" id="MCP1171576.1"/>
    </source>
</evidence>
<keyword evidence="4" id="KW-0653">Protein transport</keyword>
<feature type="domain" description="Flagellar assembly protein FliH/Type III secretion system HrpE" evidence="9">
    <location>
        <begin position="103"/>
        <end position="212"/>
    </location>
</feature>
<dbReference type="InterPro" id="IPR012842">
    <property type="entry name" value="T3SS_SctL/SctL2"/>
</dbReference>
<evidence type="ECO:0000256" key="4">
    <source>
        <dbReference type="ARBA" id="ARBA00022927"/>
    </source>
</evidence>
<evidence type="ECO:0000256" key="6">
    <source>
        <dbReference type="ARBA" id="ARBA00040494"/>
    </source>
</evidence>
<evidence type="ECO:0000313" key="11">
    <source>
        <dbReference type="Proteomes" id="UP001162793"/>
    </source>
</evidence>
<dbReference type="PANTHER" id="PTHR34982:SF4">
    <property type="entry name" value="TYPE 3 SECRETION SYSTEM STATOR PROTEIN"/>
    <property type="match status" value="1"/>
</dbReference>
<comment type="similarity">
    <text evidence="5">Belongs to the SctL stator family.</text>
</comment>
<evidence type="ECO:0000256" key="2">
    <source>
        <dbReference type="ARBA" id="ARBA00022448"/>
    </source>
</evidence>
<keyword evidence="3" id="KW-0963">Cytoplasm</keyword>
<dbReference type="EMBL" id="JAMYWC010000001">
    <property type="protein sequence ID" value="MCP1171576.1"/>
    <property type="molecule type" value="Genomic_DNA"/>
</dbReference>
<gene>
    <name evidence="10" type="primary">sctL</name>
    <name evidence="10" type="ORF">NKG59_04370</name>
</gene>
<dbReference type="GO" id="GO:0005829">
    <property type="term" value="C:cytosol"/>
    <property type="evidence" value="ECO:0007669"/>
    <property type="project" value="TreeGrafter"/>
</dbReference>
<dbReference type="Proteomes" id="UP001162793">
    <property type="component" value="Unassembled WGS sequence"/>
</dbReference>
<dbReference type="PANTHER" id="PTHR34982">
    <property type="entry name" value="YOP PROTEINS TRANSLOCATION PROTEIN L"/>
    <property type="match status" value="1"/>
</dbReference>
<dbReference type="NCBIfam" id="TIGR02499">
    <property type="entry name" value="HrpE_YscL_not"/>
    <property type="match status" value="1"/>
</dbReference>
<dbReference type="RefSeq" id="WP_253535576.1">
    <property type="nucleotide sequence ID" value="NZ_JAMYWC010000001.1"/>
</dbReference>
<comment type="subcellular location">
    <subcellularLocation>
        <location evidence="1">Cytoplasm</location>
    </subcellularLocation>
</comment>
<keyword evidence="7" id="KW-0175">Coiled coil</keyword>
<sequence length="247" mass="26964">MVIWLRRDAPLGISSDVIRAGDYGHVVELDAAWRAVEEAREAALAQAHAQAEAVVAQAQANADELLRQAEQRAQRSAKLGYAAGQRRALEDFHASMAARAYDDDEATRREEDRLIATVMQAVEHVVLESDRQALFARVAATLGRVLQSQARLTVRVCADEIEPARAAFAKAVQTGSLNAAFEVLADDRAEPGHCQCEWDHGVADASLRVQLAALRQALSARRRKPLEHADTQEDFADDDGGFDEDAA</sequence>
<proteinExistence type="inferred from homology"/>
<dbReference type="GO" id="GO:0030254">
    <property type="term" value="P:protein secretion by the type III secretion system"/>
    <property type="evidence" value="ECO:0007669"/>
    <property type="project" value="InterPro"/>
</dbReference>
<organism evidence="10 11">
    <name type="scientific">Ralstonia chuxiongensis</name>
    <dbReference type="NCBI Taxonomy" id="2957504"/>
    <lineage>
        <taxon>Bacteria</taxon>
        <taxon>Pseudomonadati</taxon>
        <taxon>Pseudomonadota</taxon>
        <taxon>Betaproteobacteria</taxon>
        <taxon>Burkholderiales</taxon>
        <taxon>Burkholderiaceae</taxon>
        <taxon>Ralstonia</taxon>
    </lineage>
</organism>
<evidence type="ECO:0000256" key="3">
    <source>
        <dbReference type="ARBA" id="ARBA00022490"/>
    </source>
</evidence>
<evidence type="ECO:0000256" key="7">
    <source>
        <dbReference type="SAM" id="Coils"/>
    </source>
</evidence>